<dbReference type="Gene3D" id="1.25.40.20">
    <property type="entry name" value="Ankyrin repeat-containing domain"/>
    <property type="match status" value="3"/>
</dbReference>
<dbReference type="STRING" id="50429.A0A2B4RK79"/>
<dbReference type="AlphaFoldDB" id="A0A2B4RK79"/>
<reference evidence="6" key="1">
    <citation type="journal article" date="2017" name="bioRxiv">
        <title>Comparative analysis of the genomes of Stylophora pistillata and Acropora digitifera provides evidence for extensive differences between species of corals.</title>
        <authorList>
            <person name="Voolstra C.R."/>
            <person name="Li Y."/>
            <person name="Liew Y.J."/>
            <person name="Baumgarten S."/>
            <person name="Zoccola D."/>
            <person name="Flot J.-F."/>
            <person name="Tambutte S."/>
            <person name="Allemand D."/>
            <person name="Aranda M."/>
        </authorList>
    </citation>
    <scope>NUCLEOTIDE SEQUENCE [LARGE SCALE GENOMIC DNA]</scope>
</reference>
<keyword evidence="6" id="KW-1185">Reference proteome</keyword>
<name>A0A2B4RK79_STYPI</name>
<evidence type="ECO:0000256" key="3">
    <source>
        <dbReference type="PROSITE-ProRule" id="PRU00023"/>
    </source>
</evidence>
<evidence type="ECO:0000313" key="6">
    <source>
        <dbReference type="Proteomes" id="UP000225706"/>
    </source>
</evidence>
<accession>A0A2B4RK79</accession>
<dbReference type="InterPro" id="IPR036770">
    <property type="entry name" value="Ankyrin_rpt-contain_sf"/>
</dbReference>
<evidence type="ECO:0000313" key="5">
    <source>
        <dbReference type="EMBL" id="PFX16767.1"/>
    </source>
</evidence>
<dbReference type="PROSITE" id="PS50297">
    <property type="entry name" value="ANK_REP_REGION"/>
    <property type="match status" value="6"/>
</dbReference>
<feature type="repeat" description="ANK" evidence="3">
    <location>
        <begin position="54"/>
        <end position="86"/>
    </location>
</feature>
<feature type="compositionally biased region" description="Polar residues" evidence="4">
    <location>
        <begin position="624"/>
        <end position="639"/>
    </location>
</feature>
<feature type="repeat" description="ANK" evidence="3">
    <location>
        <begin position="161"/>
        <end position="193"/>
    </location>
</feature>
<sequence length="979" mass="108341">MGSAPSQSQHTNSRTKVYEFARDGKRDDLIKVLKQLSESEKKSALEAKTKDGDNIATPLIIAASNGKLKVVKTLLSYKADINVRGNVKNKDEVVEGCTPLWAAASAGHLDVVQLLIERRAEVDSKDLTGSTPLRAATCSGQIDIVNYLCKNGADVNAHGNDESTPLFSACHYGHIEVVDFLIKHRAKVNVCDNGGNTALHWAARQGHIAIADKLLSNGASQKKNKHHLTPLLLASNNCKIKMVEHLIKRQGCGARARKKKEIDALELLGATIANDPNAYDIDKAFLYIERGMKKRFEIKPSPLYKKKVKLIEAYENKKEAQSLEDLAELNGNDRAIRIEGLIIRERILGTNNTELRLPIRYCGTFMADCGSFDVSFLLWRRALEIGMHCKKPVEEDLEELTALFARMVSSREHDLDVKLIEEVFEQLVLEYERLTEKSQLGRSRIKEKDARAIAAELESLNFCALYLLIIYTNVTQKEDEKPGPSDLLLNFCRQDPRTRDGDTPLHLAACYNFKIETAAHVRSACKLPCDKTMTALLRGGFDVNAKNHKGDTPLHVAVAFKPSPNEAGTLKAVLKVLIESGADPNLENTYGLTTMDYCATDEARRIISETRGLEARTVHPRATDSPSSCSQHPVGQSTTISNSSDVVKVTVLSQGWCAPFTAFSYQTIEFAFQLAKHSQVEVILLVPDETLEEGDKQDAKGRGITIAEAKAQPGFVDRIDWLYFPPDNFVTDVVVALDHRLGKVAHLLRELGVSKKRIQMVYSLTNSRDTTVGLCEKADLVVGLGSKSAEKLTAVLCHPKKQVVKLTPGIFSESMDLNHVEGDATEFRILVLSGKKSTEFFRDRVNIAAKAISLLKDKTLRLVVTGVDKDKRTEFQKNWCECEAAKQQLIMDQDFPVCELDLKRLFCEVNLAMLLSAEDECGLMALCAVSVGLPLYVCGDSAFAASLRVVPFGRASTVDDAENAEKWADSIKKAKETDK</sequence>
<gene>
    <name evidence="5" type="primary">fem1b</name>
    <name evidence="5" type="ORF">AWC38_SpisGene18941</name>
</gene>
<evidence type="ECO:0000256" key="4">
    <source>
        <dbReference type="SAM" id="MobiDB-lite"/>
    </source>
</evidence>
<evidence type="ECO:0000256" key="2">
    <source>
        <dbReference type="ARBA" id="ARBA00023043"/>
    </source>
</evidence>
<dbReference type="Pfam" id="PF00023">
    <property type="entry name" value="Ank"/>
    <property type="match status" value="2"/>
</dbReference>
<dbReference type="Pfam" id="PF20706">
    <property type="entry name" value="GT4-conflict"/>
    <property type="match status" value="1"/>
</dbReference>
<protein>
    <submittedName>
        <fullName evidence="5">Protein fem-1-like B</fullName>
    </submittedName>
</protein>
<comment type="caution">
    <text evidence="5">The sequence shown here is derived from an EMBL/GenBank/DDBJ whole genome shotgun (WGS) entry which is preliminary data.</text>
</comment>
<dbReference type="PANTHER" id="PTHR24171:SF9">
    <property type="entry name" value="ANKYRIN REPEAT DOMAIN-CONTAINING PROTEIN 39"/>
    <property type="match status" value="1"/>
</dbReference>
<dbReference type="PROSITE" id="PS50088">
    <property type="entry name" value="ANK_REPEAT"/>
    <property type="match status" value="6"/>
</dbReference>
<proteinExistence type="predicted"/>
<feature type="repeat" description="ANK" evidence="3">
    <location>
        <begin position="194"/>
        <end position="226"/>
    </location>
</feature>
<dbReference type="GO" id="GO:0070531">
    <property type="term" value="C:BRCA1-A complex"/>
    <property type="evidence" value="ECO:0007669"/>
    <property type="project" value="TreeGrafter"/>
</dbReference>
<dbReference type="EMBL" id="LSMT01000520">
    <property type="protein sequence ID" value="PFX16767.1"/>
    <property type="molecule type" value="Genomic_DNA"/>
</dbReference>
<dbReference type="PRINTS" id="PR01415">
    <property type="entry name" value="ANKYRIN"/>
</dbReference>
<dbReference type="GO" id="GO:0031436">
    <property type="term" value="C:BRCA1-BARD1 complex"/>
    <property type="evidence" value="ECO:0007669"/>
    <property type="project" value="TreeGrafter"/>
</dbReference>
<feature type="region of interest" description="Disordered" evidence="4">
    <location>
        <begin position="614"/>
        <end position="639"/>
    </location>
</feature>
<keyword evidence="2 3" id="KW-0040">ANK repeat</keyword>
<dbReference type="SMART" id="SM00248">
    <property type="entry name" value="ANK"/>
    <property type="match status" value="8"/>
</dbReference>
<organism evidence="5 6">
    <name type="scientific">Stylophora pistillata</name>
    <name type="common">Smooth cauliflower coral</name>
    <dbReference type="NCBI Taxonomy" id="50429"/>
    <lineage>
        <taxon>Eukaryota</taxon>
        <taxon>Metazoa</taxon>
        <taxon>Cnidaria</taxon>
        <taxon>Anthozoa</taxon>
        <taxon>Hexacorallia</taxon>
        <taxon>Scleractinia</taxon>
        <taxon>Astrocoeniina</taxon>
        <taxon>Pocilloporidae</taxon>
        <taxon>Stylophora</taxon>
    </lineage>
</organism>
<dbReference type="GO" id="GO:0085020">
    <property type="term" value="P:protein K6-linked ubiquitination"/>
    <property type="evidence" value="ECO:0007669"/>
    <property type="project" value="TreeGrafter"/>
</dbReference>
<dbReference type="InterPro" id="IPR002110">
    <property type="entry name" value="Ankyrin_rpt"/>
</dbReference>
<dbReference type="PANTHER" id="PTHR24171">
    <property type="entry name" value="ANKYRIN REPEAT DOMAIN-CONTAINING PROTEIN 39-RELATED"/>
    <property type="match status" value="1"/>
</dbReference>
<keyword evidence="1" id="KW-0677">Repeat</keyword>
<dbReference type="Proteomes" id="UP000225706">
    <property type="component" value="Unassembled WGS sequence"/>
</dbReference>
<evidence type="ECO:0000256" key="1">
    <source>
        <dbReference type="ARBA" id="ARBA00022737"/>
    </source>
</evidence>
<dbReference type="SUPFAM" id="SSF48403">
    <property type="entry name" value="Ankyrin repeat"/>
    <property type="match status" value="2"/>
</dbReference>
<dbReference type="Pfam" id="PF12796">
    <property type="entry name" value="Ank_2"/>
    <property type="match status" value="2"/>
</dbReference>
<feature type="repeat" description="ANK" evidence="3">
    <location>
        <begin position="549"/>
        <end position="589"/>
    </location>
</feature>
<feature type="repeat" description="ANK" evidence="3">
    <location>
        <begin position="95"/>
        <end position="127"/>
    </location>
</feature>
<dbReference type="OrthoDB" id="6017313at2759"/>
<feature type="repeat" description="ANK" evidence="3">
    <location>
        <begin position="128"/>
        <end position="160"/>
    </location>
</feature>
<dbReference type="GO" id="GO:0004842">
    <property type="term" value="F:ubiquitin-protein transferase activity"/>
    <property type="evidence" value="ECO:0007669"/>
    <property type="project" value="TreeGrafter"/>
</dbReference>